<evidence type="ECO:0000259" key="3">
    <source>
        <dbReference type="PROSITE" id="PS51471"/>
    </source>
</evidence>
<dbReference type="InterPro" id="IPR026992">
    <property type="entry name" value="DIOX_N"/>
</dbReference>
<keyword evidence="5" id="KW-1185">Reference proteome</keyword>
<dbReference type="Gene3D" id="2.60.120.330">
    <property type="entry name" value="B-lactam Antibiotic, Isopenicillin N Synthase, Chain"/>
    <property type="match status" value="1"/>
</dbReference>
<dbReference type="InterPro" id="IPR044861">
    <property type="entry name" value="IPNS-like_FE2OG_OXY"/>
</dbReference>
<dbReference type="GO" id="GO:0046872">
    <property type="term" value="F:metal ion binding"/>
    <property type="evidence" value="ECO:0007669"/>
    <property type="project" value="UniProtKB-KW"/>
</dbReference>
<dbReference type="Proteomes" id="UP000070700">
    <property type="component" value="Unassembled WGS sequence"/>
</dbReference>
<protein>
    <submittedName>
        <fullName evidence="4">Oxidoreductase-like protein</fullName>
    </submittedName>
</protein>
<dbReference type="GeneID" id="28829074"/>
<dbReference type="RefSeq" id="XP_018075989.1">
    <property type="nucleotide sequence ID" value="XM_018219348.1"/>
</dbReference>
<dbReference type="PANTHER" id="PTHR47990">
    <property type="entry name" value="2-OXOGLUTARATE (2OG) AND FE(II)-DEPENDENT OXYGENASE SUPERFAMILY PROTEIN-RELATED"/>
    <property type="match status" value="1"/>
</dbReference>
<dbReference type="InterPro" id="IPR005123">
    <property type="entry name" value="Oxoglu/Fe-dep_dioxygenase_dom"/>
</dbReference>
<dbReference type="AlphaFoldDB" id="A0A194XNF0"/>
<sequence length="337" mass="38317">MTSTTTSLPIIDLSPFLSSSSTPESRLKTAKELVQACHSTGFVYITNYGISQALLDEAFSWSKKFYSLSDEEKSYAAHPPDSKLFRGWSKVGHEMIPPLEGEKKEGVMDFTLWHGHDSNAAQPNIWFPESILPGYRDFVATFYDQCWSTSVPILRALSLGLLNDEEYLLDFHSNLENELSFRHYPSISESKVRSGELDRLGAHTDFDSFTLLWQDENAGLEVKVSGEGWKSVQAVKGALLMNIGDILSRWSNDYLISTLHRVHLPPVDDNYMGDENVRMTKPRYSIPYFVVPKSDKVLEPLEGYFGEGKDKKYEPTTYSELYHNRVDGIFRQDAKAR</sequence>
<dbReference type="SUPFAM" id="SSF51197">
    <property type="entry name" value="Clavaminate synthase-like"/>
    <property type="match status" value="1"/>
</dbReference>
<keyword evidence="2" id="KW-0560">Oxidoreductase</keyword>
<name>A0A194XNF0_MOLSC</name>
<dbReference type="Pfam" id="PF14226">
    <property type="entry name" value="DIOX_N"/>
    <property type="match status" value="1"/>
</dbReference>
<dbReference type="PROSITE" id="PS51471">
    <property type="entry name" value="FE2OG_OXY"/>
    <property type="match status" value="1"/>
</dbReference>
<dbReference type="GO" id="GO:0044283">
    <property type="term" value="P:small molecule biosynthetic process"/>
    <property type="evidence" value="ECO:0007669"/>
    <property type="project" value="UniProtKB-ARBA"/>
</dbReference>
<keyword evidence="2" id="KW-0408">Iron</keyword>
<dbReference type="GO" id="GO:0016491">
    <property type="term" value="F:oxidoreductase activity"/>
    <property type="evidence" value="ECO:0007669"/>
    <property type="project" value="UniProtKB-KW"/>
</dbReference>
<feature type="domain" description="Fe2OG dioxygenase" evidence="3">
    <location>
        <begin position="170"/>
        <end position="292"/>
    </location>
</feature>
<dbReference type="InterPro" id="IPR027443">
    <property type="entry name" value="IPNS-like_sf"/>
</dbReference>
<organism evidence="4 5">
    <name type="scientific">Mollisia scopiformis</name>
    <name type="common">Conifer needle endophyte fungus</name>
    <name type="synonym">Phialocephala scopiformis</name>
    <dbReference type="NCBI Taxonomy" id="149040"/>
    <lineage>
        <taxon>Eukaryota</taxon>
        <taxon>Fungi</taxon>
        <taxon>Dikarya</taxon>
        <taxon>Ascomycota</taxon>
        <taxon>Pezizomycotina</taxon>
        <taxon>Leotiomycetes</taxon>
        <taxon>Helotiales</taxon>
        <taxon>Mollisiaceae</taxon>
        <taxon>Mollisia</taxon>
    </lineage>
</organism>
<reference evidence="4 5" key="1">
    <citation type="submission" date="2015-10" db="EMBL/GenBank/DDBJ databases">
        <title>Full genome of DAOMC 229536 Phialocephala scopiformis, a fungal endophyte of spruce producing the potent anti-insectan compound rugulosin.</title>
        <authorList>
            <consortium name="DOE Joint Genome Institute"/>
            <person name="Walker A.K."/>
            <person name="Frasz S.L."/>
            <person name="Seifert K.A."/>
            <person name="Miller J.D."/>
            <person name="Mondo S.J."/>
            <person name="Labutti K."/>
            <person name="Lipzen A."/>
            <person name="Dockter R."/>
            <person name="Kennedy M."/>
            <person name="Grigoriev I.V."/>
            <person name="Spatafora J.W."/>
        </authorList>
    </citation>
    <scope>NUCLEOTIDE SEQUENCE [LARGE SCALE GENOMIC DNA]</scope>
    <source>
        <strain evidence="4 5">CBS 120377</strain>
    </source>
</reference>
<dbReference type="PRINTS" id="PR00682">
    <property type="entry name" value="IPNSYNTHASE"/>
</dbReference>
<comment type="similarity">
    <text evidence="1 2">Belongs to the iron/ascorbate-dependent oxidoreductase family.</text>
</comment>
<evidence type="ECO:0000313" key="5">
    <source>
        <dbReference type="Proteomes" id="UP000070700"/>
    </source>
</evidence>
<dbReference type="OrthoDB" id="288590at2759"/>
<evidence type="ECO:0000256" key="2">
    <source>
        <dbReference type="RuleBase" id="RU003682"/>
    </source>
</evidence>
<dbReference type="InterPro" id="IPR050231">
    <property type="entry name" value="Iron_ascorbate_oxido_reductase"/>
</dbReference>
<keyword evidence="2" id="KW-0479">Metal-binding</keyword>
<evidence type="ECO:0000256" key="1">
    <source>
        <dbReference type="ARBA" id="ARBA00008056"/>
    </source>
</evidence>
<accession>A0A194XNF0</accession>
<evidence type="ECO:0000313" key="4">
    <source>
        <dbReference type="EMBL" id="KUJ21634.1"/>
    </source>
</evidence>
<dbReference type="EMBL" id="KQ947407">
    <property type="protein sequence ID" value="KUJ21634.1"/>
    <property type="molecule type" value="Genomic_DNA"/>
</dbReference>
<dbReference type="InParanoid" id="A0A194XNF0"/>
<dbReference type="KEGG" id="psco:LY89DRAFT_729146"/>
<proteinExistence type="inferred from homology"/>
<dbReference type="Pfam" id="PF03171">
    <property type="entry name" value="2OG-FeII_Oxy"/>
    <property type="match status" value="1"/>
</dbReference>
<gene>
    <name evidence="4" type="ORF">LY89DRAFT_729146</name>
</gene>